<reference evidence="1" key="1">
    <citation type="submission" date="2020-06" db="EMBL/GenBank/DDBJ databases">
        <authorList>
            <person name="Li T."/>
            <person name="Hu X."/>
            <person name="Zhang T."/>
            <person name="Song X."/>
            <person name="Zhang H."/>
            <person name="Dai N."/>
            <person name="Sheng W."/>
            <person name="Hou X."/>
            <person name="Wei L."/>
        </authorList>
    </citation>
    <scope>NUCLEOTIDE SEQUENCE</scope>
    <source>
        <strain evidence="1">3651</strain>
        <tissue evidence="1">Leaf</tissue>
    </source>
</reference>
<keyword evidence="2" id="KW-1185">Reference proteome</keyword>
<dbReference type="Proteomes" id="UP001293254">
    <property type="component" value="Unassembled WGS sequence"/>
</dbReference>
<name>A0AAE1YMU0_9LAMI</name>
<reference evidence="1" key="2">
    <citation type="journal article" date="2024" name="Plant">
        <title>Genomic evolution and insights into agronomic trait innovations of Sesamum species.</title>
        <authorList>
            <person name="Miao H."/>
            <person name="Wang L."/>
            <person name="Qu L."/>
            <person name="Liu H."/>
            <person name="Sun Y."/>
            <person name="Le M."/>
            <person name="Wang Q."/>
            <person name="Wei S."/>
            <person name="Zheng Y."/>
            <person name="Lin W."/>
            <person name="Duan Y."/>
            <person name="Cao H."/>
            <person name="Xiong S."/>
            <person name="Wang X."/>
            <person name="Wei L."/>
            <person name="Li C."/>
            <person name="Ma Q."/>
            <person name="Ju M."/>
            <person name="Zhao R."/>
            <person name="Li G."/>
            <person name="Mu C."/>
            <person name="Tian Q."/>
            <person name="Mei H."/>
            <person name="Zhang T."/>
            <person name="Gao T."/>
            <person name="Zhang H."/>
        </authorList>
    </citation>
    <scope>NUCLEOTIDE SEQUENCE</scope>
    <source>
        <strain evidence="1">3651</strain>
    </source>
</reference>
<dbReference type="GO" id="GO:0042393">
    <property type="term" value="F:histone binding"/>
    <property type="evidence" value="ECO:0007669"/>
    <property type="project" value="TreeGrafter"/>
</dbReference>
<dbReference type="EMBL" id="JACGWO010000003">
    <property type="protein sequence ID" value="KAK4432493.1"/>
    <property type="molecule type" value="Genomic_DNA"/>
</dbReference>
<evidence type="ECO:0000313" key="2">
    <source>
        <dbReference type="Proteomes" id="UP001293254"/>
    </source>
</evidence>
<dbReference type="GO" id="GO:0045944">
    <property type="term" value="P:positive regulation of transcription by RNA polymerase II"/>
    <property type="evidence" value="ECO:0007669"/>
    <property type="project" value="TreeGrafter"/>
</dbReference>
<gene>
    <name evidence="1" type="ORF">Salat_1011400</name>
</gene>
<sequence length="166" mass="18080">MVDLGFEINCAGGAKAELRANDVGPSELNDAEWVVGSLRKVRAHEANGFVVYTRKKKFTGSGGMERAKLAAWGSRKMCKEIWIAGRPTTPGELLLTGLLEGYSVFYNGGEGELPEGKWFCSANCQLLYSTLQKLLNAGAEKLPDSSLDILKNKLPGITRLLMLVLM</sequence>
<proteinExistence type="predicted"/>
<dbReference type="AlphaFoldDB" id="A0AAE1YMU0"/>
<dbReference type="GO" id="GO:0000977">
    <property type="term" value="F:RNA polymerase II transcription regulatory region sequence-specific DNA binding"/>
    <property type="evidence" value="ECO:0007669"/>
    <property type="project" value="TreeGrafter"/>
</dbReference>
<dbReference type="GO" id="GO:0003682">
    <property type="term" value="F:chromatin binding"/>
    <property type="evidence" value="ECO:0007669"/>
    <property type="project" value="TreeGrafter"/>
</dbReference>
<accession>A0AAE1YMU0</accession>
<organism evidence="1 2">
    <name type="scientific">Sesamum alatum</name>
    <dbReference type="NCBI Taxonomy" id="300844"/>
    <lineage>
        <taxon>Eukaryota</taxon>
        <taxon>Viridiplantae</taxon>
        <taxon>Streptophyta</taxon>
        <taxon>Embryophyta</taxon>
        <taxon>Tracheophyta</taxon>
        <taxon>Spermatophyta</taxon>
        <taxon>Magnoliopsida</taxon>
        <taxon>eudicotyledons</taxon>
        <taxon>Gunneridae</taxon>
        <taxon>Pentapetalae</taxon>
        <taxon>asterids</taxon>
        <taxon>lamiids</taxon>
        <taxon>Lamiales</taxon>
        <taxon>Pedaliaceae</taxon>
        <taxon>Sesamum</taxon>
    </lineage>
</organism>
<evidence type="ECO:0000313" key="1">
    <source>
        <dbReference type="EMBL" id="KAK4432493.1"/>
    </source>
</evidence>
<dbReference type="PANTHER" id="PTHR47025">
    <property type="entry name" value="AUTOIMMUNE REGULATOR"/>
    <property type="match status" value="1"/>
</dbReference>
<protein>
    <submittedName>
        <fullName evidence="1">Uncharacterized protein</fullName>
    </submittedName>
</protein>
<dbReference type="PANTHER" id="PTHR47025:SF27">
    <property type="entry name" value="PHD-TYPE DOMAIN-CONTAINING PROTEIN"/>
    <property type="match status" value="1"/>
</dbReference>
<comment type="caution">
    <text evidence="1">The sequence shown here is derived from an EMBL/GenBank/DDBJ whole genome shotgun (WGS) entry which is preliminary data.</text>
</comment>
<dbReference type="GO" id="GO:0005634">
    <property type="term" value="C:nucleus"/>
    <property type="evidence" value="ECO:0007669"/>
    <property type="project" value="TreeGrafter"/>
</dbReference>